<accession>A0A382VQQ3</accession>
<protein>
    <recommendedName>
        <fullName evidence="2">Rubrerythrin diiron-binding domain-containing protein</fullName>
    </recommendedName>
</protein>
<dbReference type="EMBL" id="UINC01153828">
    <property type="protein sequence ID" value="SVD48764.1"/>
    <property type="molecule type" value="Genomic_DNA"/>
</dbReference>
<name>A0A382VQQ3_9ZZZZ</name>
<evidence type="ECO:0000313" key="1">
    <source>
        <dbReference type="EMBL" id="SVD48764.1"/>
    </source>
</evidence>
<gene>
    <name evidence="1" type="ORF">METZ01_LOCUS401618</name>
</gene>
<reference evidence="1" key="1">
    <citation type="submission" date="2018-05" db="EMBL/GenBank/DDBJ databases">
        <authorList>
            <person name="Lanie J.A."/>
            <person name="Ng W.-L."/>
            <person name="Kazmierczak K.M."/>
            <person name="Andrzejewski T.M."/>
            <person name="Davidsen T.M."/>
            <person name="Wayne K.J."/>
            <person name="Tettelin H."/>
            <person name="Glass J.I."/>
            <person name="Rusch D."/>
            <person name="Podicherti R."/>
            <person name="Tsui H.-C.T."/>
            <person name="Winkler M.E."/>
        </authorList>
    </citation>
    <scope>NUCLEOTIDE SEQUENCE</scope>
</reference>
<proteinExistence type="predicted"/>
<organism evidence="1">
    <name type="scientific">marine metagenome</name>
    <dbReference type="NCBI Taxonomy" id="408172"/>
    <lineage>
        <taxon>unclassified sequences</taxon>
        <taxon>metagenomes</taxon>
        <taxon>ecological metagenomes</taxon>
    </lineage>
</organism>
<dbReference type="AlphaFoldDB" id="A0A382VQQ3"/>
<evidence type="ECO:0008006" key="2">
    <source>
        <dbReference type="Google" id="ProtNLM"/>
    </source>
</evidence>
<sequence length="49" mass="5713">MITILIKEFTTFISVKIFDNGRGQSPRVRTASSLSHFRTIMRDEQAHFK</sequence>
<feature type="non-terminal residue" evidence="1">
    <location>
        <position position="49"/>
    </location>
</feature>